<evidence type="ECO:0000256" key="6">
    <source>
        <dbReference type="ARBA" id="ARBA00022801"/>
    </source>
</evidence>
<comment type="cofactor">
    <cofactor evidence="1">
        <name>a divalent metal cation</name>
        <dbReference type="ChEBI" id="CHEBI:60240"/>
    </cofactor>
</comment>
<keyword evidence="5" id="KW-0479">Metal-binding</keyword>
<dbReference type="InterPro" id="IPR045249">
    <property type="entry name" value="HARBI1-like"/>
</dbReference>
<evidence type="ECO:0000256" key="2">
    <source>
        <dbReference type="ARBA" id="ARBA00004123"/>
    </source>
</evidence>
<evidence type="ECO:0000256" key="4">
    <source>
        <dbReference type="ARBA" id="ARBA00022722"/>
    </source>
</evidence>
<comment type="subcellular location">
    <subcellularLocation>
        <location evidence="2">Nucleus</location>
    </subcellularLocation>
</comment>
<organism evidence="9 10">
    <name type="scientific">Rhamnusium bicolor</name>
    <dbReference type="NCBI Taxonomy" id="1586634"/>
    <lineage>
        <taxon>Eukaryota</taxon>
        <taxon>Metazoa</taxon>
        <taxon>Ecdysozoa</taxon>
        <taxon>Arthropoda</taxon>
        <taxon>Hexapoda</taxon>
        <taxon>Insecta</taxon>
        <taxon>Pterygota</taxon>
        <taxon>Neoptera</taxon>
        <taxon>Endopterygota</taxon>
        <taxon>Coleoptera</taxon>
        <taxon>Polyphaga</taxon>
        <taxon>Cucujiformia</taxon>
        <taxon>Chrysomeloidea</taxon>
        <taxon>Cerambycidae</taxon>
        <taxon>Lepturinae</taxon>
        <taxon>Rhagiini</taxon>
        <taxon>Rhamnusium</taxon>
    </lineage>
</organism>
<sequence>MEITVVNAVGETSEINLEDGENSDDLPVNNTADVVTLPLSYEENDIPPAKMFKIDVVAPPLSDEDVCVCLNFFGHGGYQTTVGEDLNLAVSQPAVSRIITNISNIITVHLLHRYVRFSTTDDEIRRVKQQFLENQNFPNAIGAIDGTHVAIFSPKVDDPIYPAVAYLNRKGYHSINVQAIFDANIMLLNVNARFPGATHDSGIWETSCIHRHLRRKYEEGRHNTWLLGDSGYPLQPWLMTPIIDAAPNTPEGHYTTRHIHARNVGERGNGVWKGRFRCLKRIARYNIPEVDIDDDDDNVEHDNLHQPVNPDVNILAEARIIRRRLVNQLAHN</sequence>
<keyword evidence="4" id="KW-0540">Nuclease</keyword>
<gene>
    <name evidence="9" type="ORF">NQ314_012386</name>
</gene>
<dbReference type="GO" id="GO:0004518">
    <property type="term" value="F:nuclease activity"/>
    <property type="evidence" value="ECO:0007669"/>
    <property type="project" value="UniProtKB-KW"/>
</dbReference>
<dbReference type="AlphaFoldDB" id="A0AAV8XD25"/>
<keyword evidence="7" id="KW-0539">Nucleus</keyword>
<keyword evidence="10" id="KW-1185">Reference proteome</keyword>
<dbReference type="GO" id="GO:0016787">
    <property type="term" value="F:hydrolase activity"/>
    <property type="evidence" value="ECO:0007669"/>
    <property type="project" value="UniProtKB-KW"/>
</dbReference>
<evidence type="ECO:0000256" key="3">
    <source>
        <dbReference type="ARBA" id="ARBA00006958"/>
    </source>
</evidence>
<feature type="domain" description="DDE Tnp4" evidence="8">
    <location>
        <begin position="144"/>
        <end position="288"/>
    </location>
</feature>
<dbReference type="InterPro" id="IPR027806">
    <property type="entry name" value="HARBI1_dom"/>
</dbReference>
<dbReference type="GO" id="GO:0005634">
    <property type="term" value="C:nucleus"/>
    <property type="evidence" value="ECO:0007669"/>
    <property type="project" value="UniProtKB-SubCell"/>
</dbReference>
<evidence type="ECO:0000256" key="5">
    <source>
        <dbReference type="ARBA" id="ARBA00022723"/>
    </source>
</evidence>
<name>A0AAV8XD25_9CUCU</name>
<evidence type="ECO:0000256" key="1">
    <source>
        <dbReference type="ARBA" id="ARBA00001968"/>
    </source>
</evidence>
<comment type="similarity">
    <text evidence="3">Belongs to the HARBI1 family.</text>
</comment>
<comment type="caution">
    <text evidence="9">The sequence shown here is derived from an EMBL/GenBank/DDBJ whole genome shotgun (WGS) entry which is preliminary data.</text>
</comment>
<dbReference type="PANTHER" id="PTHR22930:SF85">
    <property type="entry name" value="GH03217P-RELATED"/>
    <property type="match status" value="1"/>
</dbReference>
<evidence type="ECO:0000259" key="8">
    <source>
        <dbReference type="Pfam" id="PF13359"/>
    </source>
</evidence>
<evidence type="ECO:0000256" key="7">
    <source>
        <dbReference type="ARBA" id="ARBA00023242"/>
    </source>
</evidence>
<evidence type="ECO:0000313" key="9">
    <source>
        <dbReference type="EMBL" id="KAJ8936381.1"/>
    </source>
</evidence>
<accession>A0AAV8XD25</accession>
<reference evidence="9" key="1">
    <citation type="journal article" date="2023" name="Insect Mol. Biol.">
        <title>Genome sequencing provides insights into the evolution of gene families encoding plant cell wall-degrading enzymes in longhorned beetles.</title>
        <authorList>
            <person name="Shin N.R."/>
            <person name="Okamura Y."/>
            <person name="Kirsch R."/>
            <person name="Pauchet Y."/>
        </authorList>
    </citation>
    <scope>NUCLEOTIDE SEQUENCE</scope>
    <source>
        <strain evidence="9">RBIC_L_NR</strain>
    </source>
</reference>
<dbReference type="PANTHER" id="PTHR22930">
    <property type="match status" value="1"/>
</dbReference>
<keyword evidence="6" id="KW-0378">Hydrolase</keyword>
<dbReference type="Proteomes" id="UP001162156">
    <property type="component" value="Unassembled WGS sequence"/>
</dbReference>
<evidence type="ECO:0000313" key="10">
    <source>
        <dbReference type="Proteomes" id="UP001162156"/>
    </source>
</evidence>
<dbReference type="GO" id="GO:0046872">
    <property type="term" value="F:metal ion binding"/>
    <property type="evidence" value="ECO:0007669"/>
    <property type="project" value="UniProtKB-KW"/>
</dbReference>
<dbReference type="EMBL" id="JANEYF010003420">
    <property type="protein sequence ID" value="KAJ8936381.1"/>
    <property type="molecule type" value="Genomic_DNA"/>
</dbReference>
<dbReference type="Pfam" id="PF13359">
    <property type="entry name" value="DDE_Tnp_4"/>
    <property type="match status" value="1"/>
</dbReference>
<protein>
    <recommendedName>
        <fullName evidence="8">DDE Tnp4 domain-containing protein</fullName>
    </recommendedName>
</protein>
<proteinExistence type="inferred from homology"/>